<comment type="caution">
    <text evidence="1">The sequence shown here is derived from an EMBL/GenBank/DDBJ whole genome shotgun (WGS) entry which is preliminary data.</text>
</comment>
<proteinExistence type="predicted"/>
<sequence>MRALDHTLGMTTVLRAADSAAFLGIVPTLAGFTPRRSTVLLPFRGTRTDGAMRLDLPRDGTDLEAYADAAVGLVARVSGTDAVAVVVYTDEEAHPTRDGLVLPHAVMLDELLGCAEDAGLRVVDALCVTPSGWSSYIDDEPELGSLTQISRPSDLLPTGDVSGDQSVGAELPTIDLAEKERVGRASVELAALLDGKGRGRLTARENPQLVAALVLLEDVPAFFESVLAAPDGLPPLSTATLLWCLERPLLRDVAIAQWATDLAGGIRTLDAQTAFAASGVMVPDEVGQVFLGRGPTPDTDRLRCALSAMRAASARAPRPARPAPLTVAAWLSWALGRASHAGRYLDMVREIDPRYPLAALLETMIGGAMLPEWAFRSRSAE</sequence>
<reference evidence="1 2" key="1">
    <citation type="submission" date="2019-06" db="EMBL/GenBank/DDBJ databases">
        <title>Whole genome shotgun sequence of Microbacterium liquefaciens NBRC 15037.</title>
        <authorList>
            <person name="Hosoyama A."/>
            <person name="Uohara A."/>
            <person name="Ohji S."/>
            <person name="Ichikawa N."/>
        </authorList>
    </citation>
    <scope>NUCLEOTIDE SEQUENCE [LARGE SCALE GENOMIC DNA]</scope>
    <source>
        <strain evidence="1 2">NBRC 15037</strain>
    </source>
</reference>
<gene>
    <name evidence="1" type="ORF">MLI01_26980</name>
</gene>
<dbReference type="EMBL" id="BJNQ01000021">
    <property type="protein sequence ID" value="GEC76553.1"/>
    <property type="molecule type" value="Genomic_DNA"/>
</dbReference>
<protein>
    <recommendedName>
        <fullName evidence="3">DUF4192 domain-containing protein</fullName>
    </recommendedName>
</protein>
<organism evidence="1 2">
    <name type="scientific">Microbacterium maritypicum</name>
    <name type="common">Microbacterium liquefaciens</name>
    <dbReference type="NCBI Taxonomy" id="33918"/>
    <lineage>
        <taxon>Bacteria</taxon>
        <taxon>Bacillati</taxon>
        <taxon>Actinomycetota</taxon>
        <taxon>Actinomycetes</taxon>
        <taxon>Micrococcales</taxon>
        <taxon>Microbacteriaceae</taxon>
        <taxon>Microbacterium</taxon>
    </lineage>
</organism>
<dbReference type="Proteomes" id="UP000317410">
    <property type="component" value="Unassembled WGS sequence"/>
</dbReference>
<dbReference type="Pfam" id="PF13830">
    <property type="entry name" value="DUF4192"/>
    <property type="match status" value="1"/>
</dbReference>
<evidence type="ECO:0000313" key="2">
    <source>
        <dbReference type="Proteomes" id="UP000317410"/>
    </source>
</evidence>
<accession>A0A4Y4BD27</accession>
<dbReference type="AlphaFoldDB" id="A0A4Y4BD27"/>
<dbReference type="InterPro" id="IPR025447">
    <property type="entry name" value="DUF4192"/>
</dbReference>
<evidence type="ECO:0008006" key="3">
    <source>
        <dbReference type="Google" id="ProtNLM"/>
    </source>
</evidence>
<name>A0A4Y4BD27_MICMQ</name>
<evidence type="ECO:0000313" key="1">
    <source>
        <dbReference type="EMBL" id="GEC76553.1"/>
    </source>
</evidence>